<evidence type="ECO:0000259" key="3">
    <source>
        <dbReference type="PROSITE" id="PS50238"/>
    </source>
</evidence>
<evidence type="ECO:0000313" key="4">
    <source>
        <dbReference type="Proteomes" id="UP000694888"/>
    </source>
</evidence>
<dbReference type="InterPro" id="IPR008936">
    <property type="entry name" value="Rho_GTPase_activation_prot"/>
</dbReference>
<keyword evidence="4" id="KW-1185">Reference proteome</keyword>
<dbReference type="SUPFAM" id="SSF48350">
    <property type="entry name" value="GTPase activation domain, GAP"/>
    <property type="match status" value="1"/>
</dbReference>
<protein>
    <submittedName>
        <fullName evidence="5">Rho GTPase-activating protein 19 isoform X2</fullName>
    </submittedName>
</protein>
<feature type="region of interest" description="Disordered" evidence="2">
    <location>
        <begin position="1"/>
        <end position="23"/>
    </location>
</feature>
<dbReference type="Proteomes" id="UP000694888">
    <property type="component" value="Unplaced"/>
</dbReference>
<feature type="compositionally biased region" description="Polar residues" evidence="2">
    <location>
        <begin position="463"/>
        <end position="472"/>
    </location>
</feature>
<dbReference type="GeneID" id="101858242"/>
<dbReference type="PANTHER" id="PTHR14963">
    <property type="entry name" value="RHO GTPASE ACTIVATING PROTEIN 18,19-RELATED"/>
    <property type="match status" value="1"/>
</dbReference>
<dbReference type="PROSITE" id="PS50238">
    <property type="entry name" value="RHOGAP"/>
    <property type="match status" value="1"/>
</dbReference>
<feature type="region of interest" description="Disordered" evidence="2">
    <location>
        <begin position="439"/>
        <end position="480"/>
    </location>
</feature>
<dbReference type="InterPro" id="IPR000198">
    <property type="entry name" value="RhoGAP_dom"/>
</dbReference>
<name>A0ABM0JDZ6_APLCA</name>
<feature type="compositionally biased region" description="Polar residues" evidence="2">
    <location>
        <begin position="373"/>
        <end position="382"/>
    </location>
</feature>
<organism evidence="4 5">
    <name type="scientific">Aplysia californica</name>
    <name type="common">California sea hare</name>
    <dbReference type="NCBI Taxonomy" id="6500"/>
    <lineage>
        <taxon>Eukaryota</taxon>
        <taxon>Metazoa</taxon>
        <taxon>Spiralia</taxon>
        <taxon>Lophotrochozoa</taxon>
        <taxon>Mollusca</taxon>
        <taxon>Gastropoda</taxon>
        <taxon>Heterobranchia</taxon>
        <taxon>Euthyneura</taxon>
        <taxon>Tectipleura</taxon>
        <taxon>Aplysiida</taxon>
        <taxon>Aplysioidea</taxon>
        <taxon>Aplysiidae</taxon>
        <taxon>Aplysia</taxon>
    </lineage>
</organism>
<keyword evidence="1" id="KW-0343">GTPase activation</keyword>
<dbReference type="PANTHER" id="PTHR14963:SF7">
    <property type="entry name" value="RHO GTPASE-ACTIVATING PROTEIN 19"/>
    <property type="match status" value="1"/>
</dbReference>
<dbReference type="RefSeq" id="XP_005091499.2">
    <property type="nucleotide sequence ID" value="XM_005091442.2"/>
</dbReference>
<evidence type="ECO:0000256" key="1">
    <source>
        <dbReference type="ARBA" id="ARBA00022468"/>
    </source>
</evidence>
<evidence type="ECO:0000256" key="2">
    <source>
        <dbReference type="SAM" id="MobiDB-lite"/>
    </source>
</evidence>
<proteinExistence type="predicted"/>
<evidence type="ECO:0000313" key="5">
    <source>
        <dbReference type="RefSeq" id="XP_005091499.2"/>
    </source>
</evidence>
<feature type="domain" description="Rho-GAP" evidence="3">
    <location>
        <begin position="91"/>
        <end position="284"/>
    </location>
</feature>
<feature type="region of interest" description="Disordered" evidence="2">
    <location>
        <begin position="363"/>
        <end position="410"/>
    </location>
</feature>
<gene>
    <name evidence="5" type="primary">LOC101858242</name>
</gene>
<dbReference type="SMART" id="SM00324">
    <property type="entry name" value="RhoGAP"/>
    <property type="match status" value="1"/>
</dbReference>
<accession>A0ABM0JDZ6</accession>
<dbReference type="Gene3D" id="1.10.555.10">
    <property type="entry name" value="Rho GTPase activation protein"/>
    <property type="match status" value="1"/>
</dbReference>
<reference evidence="5" key="1">
    <citation type="submission" date="2025-08" db="UniProtKB">
        <authorList>
            <consortium name="RefSeq"/>
        </authorList>
    </citation>
    <scope>IDENTIFICATION</scope>
</reference>
<dbReference type="Pfam" id="PF00620">
    <property type="entry name" value="RhoGAP"/>
    <property type="match status" value="1"/>
</dbReference>
<sequence>MDDTFSERMDPLTPLSQQRVEEDRSVSRMQRLYPEKLRDLCSMHLAFILDLSDTKLEDILSDMVPSTQKKKLGLTPLFKKKEKTPQSVFGAPLTENGVSLMMPLIAHLQNPESLKEGLFRKPGNGRKMKMLKEQLLTKGGDALIDPELFGPHDVACVLKEFLRELPEPLLTNKHIEAYRQIRGLGAHADTAEEKGWYAQRKLSAVQLLIRLAPTPVQKMVRYLMKLLLKVAQEPETKMTPTTLGTIFAPICFLNRKATASDMCVLITETEPSVAFLIENAKELFEVPNGLVRDVMSFWTDVVKCQPEDSSEHPKMKKFTSGPIVNTNICYIDRKASQCEDVATNTQAELASLYAHVQSLPDTPHNVKLKKQIQKGTTTPVSSSKKHPRSKSIGASIKKRLPNLGSTKNKNTEFSVLGSASSSASSEDSLVITPAMSNLLNSPTTTKIRGALRESRPRQKRSHTQCGQGTSDCTPPKLECRPKSMDAMALSPKENIPPPVLTSSTHKDSSRMVLKPRASALPSCNSDTQAAAMLQDINDKSAPEKAQAVLRKEGPKRADYCDIHLPISATTLCISQSQMAVAEKEISYLPYQAPSGVIRLQTPERENARAVNDAPLRKCNGAGTPIVRRTLLQLSVSSNFETTI</sequence>
<feature type="compositionally biased region" description="Basic and acidic residues" evidence="2">
    <location>
        <begin position="1"/>
        <end position="10"/>
    </location>
</feature>